<dbReference type="PANTHER" id="PTHR35532">
    <property type="entry name" value="SIMILAR TO POLYHYDROXYALKANOATE DEPOLYMERASE"/>
    <property type="match status" value="1"/>
</dbReference>
<dbReference type="InterPro" id="IPR038765">
    <property type="entry name" value="Papain-like_cys_pep_sf"/>
</dbReference>
<feature type="region of interest" description="Disordered" evidence="1">
    <location>
        <begin position="713"/>
        <end position="747"/>
    </location>
</feature>
<feature type="compositionally biased region" description="Polar residues" evidence="1">
    <location>
        <begin position="715"/>
        <end position="728"/>
    </location>
</feature>
<evidence type="ECO:0000256" key="1">
    <source>
        <dbReference type="SAM" id="MobiDB-lite"/>
    </source>
</evidence>
<organism evidence="3 4">
    <name type="scientific">Durusdinium trenchii</name>
    <dbReference type="NCBI Taxonomy" id="1381693"/>
    <lineage>
        <taxon>Eukaryota</taxon>
        <taxon>Sar</taxon>
        <taxon>Alveolata</taxon>
        <taxon>Dinophyceae</taxon>
        <taxon>Suessiales</taxon>
        <taxon>Symbiodiniaceae</taxon>
        <taxon>Durusdinium</taxon>
    </lineage>
</organism>
<dbReference type="PANTHER" id="PTHR35532:SF5">
    <property type="entry name" value="CARBOHYDRATE-BINDING DOMAIN-CONTAINING PROTEIN"/>
    <property type="match status" value="1"/>
</dbReference>
<feature type="domain" description="Transglutaminase-like" evidence="2">
    <location>
        <begin position="186"/>
        <end position="263"/>
    </location>
</feature>
<comment type="caution">
    <text evidence="3">The sequence shown here is derived from an EMBL/GenBank/DDBJ whole genome shotgun (WGS) entry which is preliminary data.</text>
</comment>
<dbReference type="InterPro" id="IPR002931">
    <property type="entry name" value="Transglutaminase-like"/>
</dbReference>
<evidence type="ECO:0000259" key="2">
    <source>
        <dbReference type="Pfam" id="PF01841"/>
    </source>
</evidence>
<feature type="compositionally biased region" description="Low complexity" evidence="1">
    <location>
        <begin position="438"/>
        <end position="454"/>
    </location>
</feature>
<sequence length="747" mass="82350">MKNTCLGCIGSSSIHVLPLTDPLLRAPRNPMFVRVTCTWALSLWSLLLICTWDATALEVVRQGSPCGPNEVPWPSEDGAFHCEAFEEAWKRAEAFLNDNMPPWDLLNRGTLQLGLLPATVTQALQVRQNFSWAAEVPEEIWLNYVLPYASVNEARTDWRRLLFEALKIDAAKRSLAEVTQLVNEKLWSAVRNDTTIVFKAQQTPLIYDTMSAIAFGYASCTGLSIMFLDALRSVGVPARLVGTPAWHGTFADGNHNWVEIWLGHGSGLFGEAWTFLEASPAGPGEHLLNPCDKWFCNPSHFDGKTMSFAAKFDREKEKFNYYPMALSDGVLNDLDARKVTDLAEASRKRPLEEADEAPPPEAEVVRGWYPHFHELVLRPSGPEKLTGARGLGALVPAVARLEGPAVVLEILEVILDAAEAAVVPFTEAVEEEDPDPADAPATPAASTGAASTSAAGQRLTATALPELAEALSRAIPTVSRWLTGTQWVRLLAVGIQLFRGFHRVFTKRRPLVAQAVAHLLSVFRAASKEEREESATSLEPYEALVAQGITLMVTEDESLQGLWELILNHLEHEKRLEEVQLLADSLTRNILMLARQGVENYLRLQQQEEKGQRKMADYVSQARARGSLTIGAATVAMTMGSQDVHQAIAEVDPVFAVNAVYVYEQASQTSQFLRKLAGFLDRAFGAVPRRSWLLPWAPMMMDAVVQLVSRGASGPRSTLRSVGRSTLGSPVGRRMSRHDPSCERDRC</sequence>
<dbReference type="Pfam" id="PF01841">
    <property type="entry name" value="Transglut_core"/>
    <property type="match status" value="1"/>
</dbReference>
<dbReference type="Gene3D" id="3.10.620.30">
    <property type="match status" value="1"/>
</dbReference>
<protein>
    <recommendedName>
        <fullName evidence="2">Transglutaminase-like domain-containing protein</fullName>
    </recommendedName>
</protein>
<evidence type="ECO:0000313" key="3">
    <source>
        <dbReference type="EMBL" id="CAK9101880.1"/>
    </source>
</evidence>
<accession>A0ABP0RMM3</accession>
<evidence type="ECO:0000313" key="4">
    <source>
        <dbReference type="Proteomes" id="UP001642484"/>
    </source>
</evidence>
<feature type="region of interest" description="Disordered" evidence="1">
    <location>
        <begin position="428"/>
        <end position="454"/>
    </location>
</feature>
<keyword evidence="4" id="KW-1185">Reference proteome</keyword>
<name>A0ABP0RMM3_9DINO</name>
<dbReference type="EMBL" id="CAXAMN010026284">
    <property type="protein sequence ID" value="CAK9101880.1"/>
    <property type="molecule type" value="Genomic_DNA"/>
</dbReference>
<reference evidence="3 4" key="1">
    <citation type="submission" date="2024-02" db="EMBL/GenBank/DDBJ databases">
        <authorList>
            <person name="Chen Y."/>
            <person name="Shah S."/>
            <person name="Dougan E. K."/>
            <person name="Thang M."/>
            <person name="Chan C."/>
        </authorList>
    </citation>
    <scope>NUCLEOTIDE SEQUENCE [LARGE SCALE GENOMIC DNA]</scope>
</reference>
<proteinExistence type="predicted"/>
<dbReference type="Proteomes" id="UP001642484">
    <property type="component" value="Unassembled WGS sequence"/>
</dbReference>
<feature type="compositionally biased region" description="Basic and acidic residues" evidence="1">
    <location>
        <begin position="737"/>
        <end position="747"/>
    </location>
</feature>
<gene>
    <name evidence="3" type="ORF">CCMP2556_LOCUS48004</name>
</gene>
<dbReference type="SUPFAM" id="SSF54001">
    <property type="entry name" value="Cysteine proteinases"/>
    <property type="match status" value="1"/>
</dbReference>